<keyword evidence="3" id="KW-0677">Repeat</keyword>
<protein>
    <recommendedName>
        <fullName evidence="7">Ig-like domain-containing protein</fullName>
    </recommendedName>
</protein>
<dbReference type="GeneTree" id="ENSGT01130000278824"/>
<reference evidence="8" key="3">
    <citation type="submission" date="2025-08" db="UniProtKB">
        <authorList>
            <consortium name="Ensembl"/>
        </authorList>
    </citation>
    <scope>IDENTIFICATION</scope>
</reference>
<dbReference type="AlphaFoldDB" id="A0A3P8YYC8"/>
<evidence type="ECO:0000259" key="7">
    <source>
        <dbReference type="PROSITE" id="PS50835"/>
    </source>
</evidence>
<dbReference type="PROSITE" id="PS50835">
    <property type="entry name" value="IG_LIKE"/>
    <property type="match status" value="1"/>
</dbReference>
<evidence type="ECO:0000256" key="3">
    <source>
        <dbReference type="ARBA" id="ARBA00022737"/>
    </source>
</evidence>
<evidence type="ECO:0000256" key="4">
    <source>
        <dbReference type="ARBA" id="ARBA00023136"/>
    </source>
</evidence>
<keyword evidence="9" id="KW-1185">Reference proteome</keyword>
<dbReference type="STRING" id="8010.ENSELUP00000021561"/>
<evidence type="ECO:0000256" key="2">
    <source>
        <dbReference type="ARBA" id="ARBA00022729"/>
    </source>
</evidence>
<reference evidence="9" key="1">
    <citation type="journal article" date="2014" name="PLoS ONE">
        <title>The genome and linkage map of the northern pike (Esox lucius): conserved synteny revealed between the salmonid sister group and the Neoteleostei.</title>
        <authorList>
            <person name="Rondeau E.B."/>
            <person name="Minkley D.R."/>
            <person name="Leong J.S."/>
            <person name="Messmer A.M."/>
            <person name="Jantzen J.R."/>
            <person name="von Schalburg K.R."/>
            <person name="Lemon C."/>
            <person name="Bird N.H."/>
            <person name="Koop B.F."/>
        </authorList>
    </citation>
    <scope>NUCLEOTIDE SEQUENCE</scope>
</reference>
<dbReference type="InterPro" id="IPR013783">
    <property type="entry name" value="Ig-like_fold"/>
</dbReference>
<reference evidence="8" key="2">
    <citation type="submission" date="2020-02" db="EMBL/GenBank/DDBJ databases">
        <title>Esox lucius (northern pike) genome, fEsoLuc1, primary haplotype.</title>
        <authorList>
            <person name="Myers G."/>
            <person name="Karagic N."/>
            <person name="Meyer A."/>
            <person name="Pippel M."/>
            <person name="Reichard M."/>
            <person name="Winkler S."/>
            <person name="Tracey A."/>
            <person name="Sims Y."/>
            <person name="Howe K."/>
            <person name="Rhie A."/>
            <person name="Formenti G."/>
            <person name="Durbin R."/>
            <person name="Fedrigo O."/>
            <person name="Jarvis E.D."/>
        </authorList>
    </citation>
    <scope>NUCLEOTIDE SEQUENCE [LARGE SCALE GENOMIC DNA]</scope>
</reference>
<dbReference type="GO" id="GO:0007156">
    <property type="term" value="P:homophilic cell adhesion via plasma membrane adhesion molecules"/>
    <property type="evidence" value="ECO:0007669"/>
    <property type="project" value="TreeGrafter"/>
</dbReference>
<dbReference type="SMART" id="SM00409">
    <property type="entry name" value="IG"/>
    <property type="match status" value="1"/>
</dbReference>
<dbReference type="GO" id="GO:0007157">
    <property type="term" value="P:heterophilic cell-cell adhesion via plasma membrane cell adhesion molecules"/>
    <property type="evidence" value="ECO:0007669"/>
    <property type="project" value="TreeGrafter"/>
</dbReference>
<sequence>IPLFLSLSPSLIIISIFSPFPADRISWDKHVMGYLGNDVKLGCKLLNGSLNQFQWHLVKPENKVTLLVHNPEHGLFIHETPLKGRLESAGTALDASITIKDVQMNDTGTYTCVVTSFPVGEFKETSPLLYWVSLDLWKESRQILC</sequence>
<evidence type="ECO:0000256" key="5">
    <source>
        <dbReference type="ARBA" id="ARBA00023157"/>
    </source>
</evidence>
<dbReference type="GO" id="GO:0005912">
    <property type="term" value="C:adherens junction"/>
    <property type="evidence" value="ECO:0007669"/>
    <property type="project" value="TreeGrafter"/>
</dbReference>
<name>A0A3P8YYC8_ESOLU</name>
<dbReference type="PANTHER" id="PTHR23277:SF108">
    <property type="entry name" value="FASCICLIN-3"/>
    <property type="match status" value="1"/>
</dbReference>
<organism evidence="8 9">
    <name type="scientific">Esox lucius</name>
    <name type="common">Northern pike</name>
    <dbReference type="NCBI Taxonomy" id="8010"/>
    <lineage>
        <taxon>Eukaryota</taxon>
        <taxon>Metazoa</taxon>
        <taxon>Chordata</taxon>
        <taxon>Craniata</taxon>
        <taxon>Vertebrata</taxon>
        <taxon>Euteleostomi</taxon>
        <taxon>Actinopterygii</taxon>
        <taxon>Neopterygii</taxon>
        <taxon>Teleostei</taxon>
        <taxon>Protacanthopterygii</taxon>
        <taxon>Esociformes</taxon>
        <taxon>Esocidae</taxon>
        <taxon>Esox</taxon>
    </lineage>
</organism>
<accession>A0A3P8YYC8</accession>
<dbReference type="InterPro" id="IPR003599">
    <property type="entry name" value="Ig_sub"/>
</dbReference>
<dbReference type="InterPro" id="IPR007110">
    <property type="entry name" value="Ig-like_dom"/>
</dbReference>
<dbReference type="Pfam" id="PF07686">
    <property type="entry name" value="V-set"/>
    <property type="match status" value="1"/>
</dbReference>
<keyword evidence="5" id="KW-1015">Disulfide bond</keyword>
<dbReference type="GO" id="GO:0016020">
    <property type="term" value="C:membrane"/>
    <property type="evidence" value="ECO:0007669"/>
    <property type="project" value="UniProtKB-SubCell"/>
</dbReference>
<dbReference type="Proteomes" id="UP000265140">
    <property type="component" value="Chromosome 20"/>
</dbReference>
<dbReference type="InterPro" id="IPR036179">
    <property type="entry name" value="Ig-like_dom_sf"/>
</dbReference>
<evidence type="ECO:0000256" key="1">
    <source>
        <dbReference type="ARBA" id="ARBA00004370"/>
    </source>
</evidence>
<dbReference type="Bgee" id="ENSELUG00000020620">
    <property type="expression patterns" value="Expressed in head kidney and 1 other cell type or tissue"/>
</dbReference>
<proteinExistence type="predicted"/>
<dbReference type="InterPro" id="IPR051427">
    <property type="entry name" value="Nectin/Nectin-like"/>
</dbReference>
<evidence type="ECO:0000256" key="6">
    <source>
        <dbReference type="ARBA" id="ARBA00023180"/>
    </source>
</evidence>
<dbReference type="InParanoid" id="A0A3P8YYC8"/>
<keyword evidence="6" id="KW-0325">Glycoprotein</keyword>
<dbReference type="PANTHER" id="PTHR23277">
    <property type="entry name" value="NECTIN-RELATED"/>
    <property type="match status" value="1"/>
</dbReference>
<evidence type="ECO:0000313" key="8">
    <source>
        <dbReference type="Ensembl" id="ENSELUP00000021561.3"/>
    </source>
</evidence>
<keyword evidence="4" id="KW-0472">Membrane</keyword>
<feature type="domain" description="Ig-like" evidence="7">
    <location>
        <begin position="9"/>
        <end position="116"/>
    </location>
</feature>
<keyword evidence="2" id="KW-0732">Signal</keyword>
<dbReference type="Gene3D" id="2.60.40.10">
    <property type="entry name" value="Immunoglobulins"/>
    <property type="match status" value="1"/>
</dbReference>
<dbReference type="SMART" id="SM00406">
    <property type="entry name" value="IGv"/>
    <property type="match status" value="1"/>
</dbReference>
<comment type="subcellular location">
    <subcellularLocation>
        <location evidence="1">Membrane</location>
    </subcellularLocation>
</comment>
<dbReference type="Ensembl" id="ENSELUT00000032268.3">
    <property type="protein sequence ID" value="ENSELUP00000021561.3"/>
    <property type="gene ID" value="ENSELUG00000020620.3"/>
</dbReference>
<evidence type="ECO:0000313" key="9">
    <source>
        <dbReference type="Proteomes" id="UP000265140"/>
    </source>
</evidence>
<dbReference type="InterPro" id="IPR013106">
    <property type="entry name" value="Ig_V-set"/>
</dbReference>
<dbReference type="SUPFAM" id="SSF48726">
    <property type="entry name" value="Immunoglobulin"/>
    <property type="match status" value="1"/>
</dbReference>
<reference evidence="8" key="4">
    <citation type="submission" date="2025-09" db="UniProtKB">
        <authorList>
            <consortium name="Ensembl"/>
        </authorList>
    </citation>
    <scope>IDENTIFICATION</scope>
</reference>